<evidence type="ECO:0000313" key="1">
    <source>
        <dbReference type="EMBL" id="MPM90935.1"/>
    </source>
</evidence>
<dbReference type="Gene3D" id="3.40.50.620">
    <property type="entry name" value="HUPs"/>
    <property type="match status" value="1"/>
</dbReference>
<comment type="caution">
    <text evidence="1">The sequence shown here is derived from an EMBL/GenBank/DDBJ whole genome shotgun (WGS) entry which is preliminary data.</text>
</comment>
<name>A0A645DNW4_9ZZZZ</name>
<dbReference type="AlphaFoldDB" id="A0A645DNW4"/>
<protein>
    <submittedName>
        <fullName evidence="1">Caffeyl-CoA reductase-Etf complex subunit CarD</fullName>
        <ecNumber evidence="1">1.3.1.108</ecNumber>
    </submittedName>
</protein>
<organism evidence="1">
    <name type="scientific">bioreactor metagenome</name>
    <dbReference type="NCBI Taxonomy" id="1076179"/>
    <lineage>
        <taxon>unclassified sequences</taxon>
        <taxon>metagenomes</taxon>
        <taxon>ecological metagenomes</taxon>
    </lineage>
</organism>
<proteinExistence type="predicted"/>
<dbReference type="SUPFAM" id="SSF52402">
    <property type="entry name" value="Adenine nucleotide alpha hydrolases-like"/>
    <property type="match status" value="1"/>
</dbReference>
<keyword evidence="1" id="KW-0560">Oxidoreductase</keyword>
<accession>A0A645DNW4</accession>
<sequence length="118" mass="13034">MKGSTVLVKREQEDCYEMIEANFPVLITVVKSINEPRHASVKGVMKANRKTIPILSQQDLETDCERIGLKGSPTQVRRIFAPSQRVQGEIIEASSAKEAAHLLIQKLTEAKIIAGGSY</sequence>
<dbReference type="EC" id="1.3.1.108" evidence="1"/>
<dbReference type="InterPro" id="IPR012255">
    <property type="entry name" value="ETF_b"/>
</dbReference>
<dbReference type="GO" id="GO:0016491">
    <property type="term" value="F:oxidoreductase activity"/>
    <property type="evidence" value="ECO:0007669"/>
    <property type="project" value="UniProtKB-KW"/>
</dbReference>
<dbReference type="GO" id="GO:0009055">
    <property type="term" value="F:electron transfer activity"/>
    <property type="evidence" value="ECO:0007669"/>
    <property type="project" value="InterPro"/>
</dbReference>
<dbReference type="PANTHER" id="PTHR21294">
    <property type="entry name" value="ELECTRON TRANSFER FLAVOPROTEIN BETA-SUBUNIT"/>
    <property type="match status" value="1"/>
</dbReference>
<reference evidence="1" key="1">
    <citation type="submission" date="2019-08" db="EMBL/GenBank/DDBJ databases">
        <authorList>
            <person name="Kucharzyk K."/>
            <person name="Murdoch R.W."/>
            <person name="Higgins S."/>
            <person name="Loffler F."/>
        </authorList>
    </citation>
    <scope>NUCLEOTIDE SEQUENCE</scope>
</reference>
<dbReference type="PANTHER" id="PTHR21294:SF17">
    <property type="entry name" value="PROTEIN FIXA"/>
    <property type="match status" value="1"/>
</dbReference>
<dbReference type="EMBL" id="VSSQ01038067">
    <property type="protein sequence ID" value="MPM90935.1"/>
    <property type="molecule type" value="Genomic_DNA"/>
</dbReference>
<gene>
    <name evidence="1" type="primary">carD_51</name>
    <name evidence="1" type="ORF">SDC9_138058</name>
</gene>
<dbReference type="InterPro" id="IPR014729">
    <property type="entry name" value="Rossmann-like_a/b/a_fold"/>
</dbReference>